<protein>
    <submittedName>
        <fullName evidence="4">Sulfotransferase domain-containing protein</fullName>
        <ecNumber evidence="4">2.8.2.-</ecNumber>
    </submittedName>
</protein>
<dbReference type="Pfam" id="PF00685">
    <property type="entry name" value="Sulfotransfer_1"/>
    <property type="match status" value="1"/>
</dbReference>
<dbReference type="Gene3D" id="3.40.50.300">
    <property type="entry name" value="P-loop containing nucleotide triphosphate hydrolases"/>
    <property type="match status" value="1"/>
</dbReference>
<accession>A0ABW6ICU6</accession>
<dbReference type="GO" id="GO:0016740">
    <property type="term" value="F:transferase activity"/>
    <property type="evidence" value="ECO:0007669"/>
    <property type="project" value="UniProtKB-KW"/>
</dbReference>
<gene>
    <name evidence="4" type="ORF">ACFVKH_05320</name>
</gene>
<evidence type="ECO:0000259" key="3">
    <source>
        <dbReference type="Pfam" id="PF00685"/>
    </source>
</evidence>
<keyword evidence="2 4" id="KW-0808">Transferase</keyword>
<feature type="domain" description="Sulfotransferase" evidence="3">
    <location>
        <begin position="1"/>
        <end position="230"/>
    </location>
</feature>
<dbReference type="SUPFAM" id="SSF52540">
    <property type="entry name" value="P-loop containing nucleoside triphosphate hydrolases"/>
    <property type="match status" value="1"/>
</dbReference>
<name>A0ABW6ICU6_9CYAN</name>
<evidence type="ECO:0000313" key="5">
    <source>
        <dbReference type="Proteomes" id="UP001600165"/>
    </source>
</evidence>
<dbReference type="InterPro" id="IPR027417">
    <property type="entry name" value="P-loop_NTPase"/>
</dbReference>
<comment type="caution">
    <text evidence="4">The sequence shown here is derived from an EMBL/GenBank/DDBJ whole genome shotgun (WGS) entry which is preliminary data.</text>
</comment>
<reference evidence="4 5" key="1">
    <citation type="submission" date="2024-10" db="EMBL/GenBank/DDBJ databases">
        <authorList>
            <person name="Ratan Roy A."/>
            <person name="Morales Sandoval P.H."/>
            <person name="De Los Santos Villalobos S."/>
            <person name="Chakraborty S."/>
            <person name="Mukherjee J."/>
        </authorList>
    </citation>
    <scope>NUCLEOTIDE SEQUENCE [LARGE SCALE GENOMIC DNA]</scope>
    <source>
        <strain evidence="4 5">S1</strain>
    </source>
</reference>
<comment type="similarity">
    <text evidence="1">Belongs to the sulfotransferase 1 family.</text>
</comment>
<dbReference type="Proteomes" id="UP001600165">
    <property type="component" value="Unassembled WGS sequence"/>
</dbReference>
<evidence type="ECO:0000256" key="2">
    <source>
        <dbReference type="ARBA" id="ARBA00022679"/>
    </source>
</evidence>
<dbReference type="EC" id="2.8.2.-" evidence="4"/>
<proteinExistence type="inferred from homology"/>
<dbReference type="RefSeq" id="WP_377962700.1">
    <property type="nucleotide sequence ID" value="NZ_JBHZOL010000031.1"/>
</dbReference>
<keyword evidence="5" id="KW-1185">Reference proteome</keyword>
<sequence length="236" mass="27302">MVSYPKSGNTWLRFLVANLKSQADVDVSFANIESLVPDIYRNSNQQLLSLPQPRILKSHECYQARYPRVIYIVRDPRDVAISYYHHLVKARKLEQSDMIEAWLPDFIAGKFHPQFGTWATHVESWRKGTLGASNFLLVKYEDLLENPVEVLGEVARFLSIPPEQARLEKAIELSRADRMRQLEIEENWQPFAGNMRQDMRFVRAAIAGDWQNHLSTIAVETIETAWRSPMNALGYL</sequence>
<dbReference type="PANTHER" id="PTHR11783">
    <property type="entry name" value="SULFOTRANSFERASE SULT"/>
    <property type="match status" value="1"/>
</dbReference>
<evidence type="ECO:0000313" key="4">
    <source>
        <dbReference type="EMBL" id="MFE4105687.1"/>
    </source>
</evidence>
<organism evidence="4 5">
    <name type="scientific">Almyronema epifaneia S1</name>
    <dbReference type="NCBI Taxonomy" id="2991925"/>
    <lineage>
        <taxon>Bacteria</taxon>
        <taxon>Bacillati</taxon>
        <taxon>Cyanobacteriota</taxon>
        <taxon>Cyanophyceae</taxon>
        <taxon>Nodosilineales</taxon>
        <taxon>Nodosilineaceae</taxon>
        <taxon>Almyronema</taxon>
        <taxon>Almyronema epifaneia</taxon>
    </lineage>
</organism>
<evidence type="ECO:0000256" key="1">
    <source>
        <dbReference type="ARBA" id="ARBA00005771"/>
    </source>
</evidence>
<dbReference type="InterPro" id="IPR000863">
    <property type="entry name" value="Sulfotransferase_dom"/>
</dbReference>
<dbReference type="EMBL" id="JBHZOL010000031">
    <property type="protein sequence ID" value="MFE4105687.1"/>
    <property type="molecule type" value="Genomic_DNA"/>
</dbReference>